<name>A0A8S0UFC9_OLEEU</name>
<accession>A0A8S0UFC9</accession>
<reference evidence="2 3" key="1">
    <citation type="submission" date="2019-12" db="EMBL/GenBank/DDBJ databases">
        <authorList>
            <person name="Alioto T."/>
            <person name="Alioto T."/>
            <person name="Gomez Garrido J."/>
        </authorList>
    </citation>
    <scope>NUCLEOTIDE SEQUENCE [LARGE SCALE GENOMIC DNA]</scope>
</reference>
<dbReference type="Gramene" id="OE9A012399T1">
    <property type="protein sequence ID" value="OE9A012399C1"/>
    <property type="gene ID" value="OE9A012399"/>
</dbReference>
<dbReference type="Proteomes" id="UP000594638">
    <property type="component" value="Unassembled WGS sequence"/>
</dbReference>
<feature type="region of interest" description="Disordered" evidence="1">
    <location>
        <begin position="104"/>
        <end position="129"/>
    </location>
</feature>
<organism evidence="2 3">
    <name type="scientific">Olea europaea subsp. europaea</name>
    <dbReference type="NCBI Taxonomy" id="158383"/>
    <lineage>
        <taxon>Eukaryota</taxon>
        <taxon>Viridiplantae</taxon>
        <taxon>Streptophyta</taxon>
        <taxon>Embryophyta</taxon>
        <taxon>Tracheophyta</taxon>
        <taxon>Spermatophyta</taxon>
        <taxon>Magnoliopsida</taxon>
        <taxon>eudicotyledons</taxon>
        <taxon>Gunneridae</taxon>
        <taxon>Pentapetalae</taxon>
        <taxon>asterids</taxon>
        <taxon>lamiids</taxon>
        <taxon>Lamiales</taxon>
        <taxon>Oleaceae</taxon>
        <taxon>Oleeae</taxon>
        <taxon>Olea</taxon>
    </lineage>
</organism>
<gene>
    <name evidence="2" type="ORF">OLEA9_A012399</name>
</gene>
<keyword evidence="3" id="KW-1185">Reference proteome</keyword>
<dbReference type="EMBL" id="CACTIH010007657">
    <property type="protein sequence ID" value="CAA3016902.1"/>
    <property type="molecule type" value="Genomic_DNA"/>
</dbReference>
<evidence type="ECO:0000313" key="2">
    <source>
        <dbReference type="EMBL" id="CAA3016902.1"/>
    </source>
</evidence>
<feature type="region of interest" description="Disordered" evidence="1">
    <location>
        <begin position="23"/>
        <end position="48"/>
    </location>
</feature>
<dbReference type="AlphaFoldDB" id="A0A8S0UFC9"/>
<evidence type="ECO:0000256" key="1">
    <source>
        <dbReference type="SAM" id="MobiDB-lite"/>
    </source>
</evidence>
<sequence length="158" mass="17497">MRSGGDGAMTVRVSPPPRNIYVEEGEFSVPPPPPPCTESESSWDFFNPVDESENLGFGGQDLNLDHVRMYGDFGEKNVGFAETSGIPELETPENGQGKLVVYNASSPAPENTKNSERKVNESTGNAGRNAFLEQNNLKRNRSSLDKDIRVIRKILWRL</sequence>
<dbReference type="OrthoDB" id="1871118at2759"/>
<comment type="caution">
    <text evidence="2">The sequence shown here is derived from an EMBL/GenBank/DDBJ whole genome shotgun (WGS) entry which is preliminary data.</text>
</comment>
<protein>
    <submittedName>
        <fullName evidence="2">Uncharacterized protein</fullName>
    </submittedName>
</protein>
<evidence type="ECO:0000313" key="3">
    <source>
        <dbReference type="Proteomes" id="UP000594638"/>
    </source>
</evidence>
<proteinExistence type="predicted"/>